<dbReference type="Proteomes" id="UP000008206">
    <property type="component" value="Plasmid Cy782201"/>
</dbReference>
<reference evidence="3" key="1">
    <citation type="journal article" date="2011" name="MBio">
        <title>Novel metabolic attributes of the genus Cyanothece, comprising a group of unicellular nitrogen-fixing Cyanobacteria.</title>
        <authorList>
            <person name="Bandyopadhyay A."/>
            <person name="Elvitigala T."/>
            <person name="Welsh E."/>
            <person name="Stockel J."/>
            <person name="Liberton M."/>
            <person name="Min H."/>
            <person name="Sherman L.A."/>
            <person name="Pakrasi H.B."/>
        </authorList>
    </citation>
    <scope>NUCLEOTIDE SEQUENCE [LARGE SCALE GENOMIC DNA]</scope>
    <source>
        <strain evidence="3">PCC 7822</strain>
        <plasmid evidence="3">Cy782201</plasmid>
    </source>
</reference>
<dbReference type="AlphaFoldDB" id="E0ULL3"/>
<name>E0ULL3_GLOV7</name>
<feature type="signal peptide" evidence="1">
    <location>
        <begin position="1"/>
        <end position="23"/>
    </location>
</feature>
<dbReference type="EMBL" id="CP002199">
    <property type="protein sequence ID" value="ADN17843.1"/>
    <property type="molecule type" value="Genomic_DNA"/>
</dbReference>
<dbReference type="RefSeq" id="WP_013334593.1">
    <property type="nucleotide sequence ID" value="NC_014533.1"/>
</dbReference>
<keyword evidence="1" id="KW-0732">Signal</keyword>
<dbReference type="HOGENOM" id="CLU_1173865_0_0_3"/>
<geneLocation type="plasmid" evidence="2 3">
    <name>Cy782201</name>
</geneLocation>
<accession>E0ULL3</accession>
<dbReference type="KEGG" id="cyj:Cyan7822_5995"/>
<evidence type="ECO:0000313" key="3">
    <source>
        <dbReference type="Proteomes" id="UP000008206"/>
    </source>
</evidence>
<dbReference type="OrthoDB" id="5522031at2"/>
<gene>
    <name evidence="2" type="ordered locus">Cyan7822_5995</name>
</gene>
<evidence type="ECO:0000313" key="2">
    <source>
        <dbReference type="EMBL" id="ADN17843.1"/>
    </source>
</evidence>
<keyword evidence="3" id="KW-1185">Reference proteome</keyword>
<organism evidence="2 3">
    <name type="scientific">Gloeothece verrucosa (strain PCC 7822)</name>
    <name type="common">Cyanothece sp. (strain PCC 7822)</name>
    <dbReference type="NCBI Taxonomy" id="497965"/>
    <lineage>
        <taxon>Bacteria</taxon>
        <taxon>Bacillati</taxon>
        <taxon>Cyanobacteriota</taxon>
        <taxon>Cyanophyceae</taxon>
        <taxon>Oscillatoriophycideae</taxon>
        <taxon>Chroococcales</taxon>
        <taxon>Aphanothecaceae</taxon>
        <taxon>Gloeothece</taxon>
        <taxon>Gloeothece verrucosa</taxon>
    </lineage>
</organism>
<keyword evidence="2" id="KW-0614">Plasmid</keyword>
<evidence type="ECO:0000256" key="1">
    <source>
        <dbReference type="SAM" id="SignalP"/>
    </source>
</evidence>
<feature type="chain" id="PRO_5003141323" evidence="1">
    <location>
        <begin position="24"/>
        <end position="236"/>
    </location>
</feature>
<protein>
    <submittedName>
        <fullName evidence="2">Uncharacterized protein</fullName>
    </submittedName>
</protein>
<proteinExistence type="predicted"/>
<sequence>MKKLLLVAAIFSLVFSSADIANAQEKLALENTSSITKSIKDWVDILVPVIGGIGGVIALLKGVEEYKREQRWKRLEFVANVFKEFESKAEVKNVFWMLDWNGAYLNFEGIEGTVCADEPLLQKSFSKKTSFEKDEAAIRNAFDVFLTGLDQFNTYIKTGLIANEDFKPYLKYWLKILTNSSEIKNENRKSLLFYQNLWNNFIDKYEYSTRELLGRYGYPVNLSTDCHEEAKNQELN</sequence>